<comment type="caution">
    <text evidence="1">The sequence shown here is derived from an EMBL/GenBank/DDBJ whole genome shotgun (WGS) entry which is preliminary data.</text>
</comment>
<dbReference type="AlphaFoldDB" id="A0AAN6ZDX7"/>
<protein>
    <submittedName>
        <fullName evidence="1">Uncharacterized protein</fullName>
    </submittedName>
</protein>
<proteinExistence type="predicted"/>
<evidence type="ECO:0000313" key="1">
    <source>
        <dbReference type="EMBL" id="KAK4134256.1"/>
    </source>
</evidence>
<name>A0AAN6ZDX7_9PEZI</name>
<gene>
    <name evidence="1" type="ORF">BT67DRAFT_313311</name>
</gene>
<reference evidence="1" key="2">
    <citation type="submission" date="2023-05" db="EMBL/GenBank/DDBJ databases">
        <authorList>
            <consortium name="Lawrence Berkeley National Laboratory"/>
            <person name="Steindorff A."/>
            <person name="Hensen N."/>
            <person name="Bonometti L."/>
            <person name="Westerberg I."/>
            <person name="Brannstrom I.O."/>
            <person name="Guillou S."/>
            <person name="Cros-Aarteil S."/>
            <person name="Calhoun S."/>
            <person name="Haridas S."/>
            <person name="Kuo A."/>
            <person name="Mondo S."/>
            <person name="Pangilinan J."/>
            <person name="Riley R."/>
            <person name="Labutti K."/>
            <person name="Andreopoulos B."/>
            <person name="Lipzen A."/>
            <person name="Chen C."/>
            <person name="Yanf M."/>
            <person name="Daum C."/>
            <person name="Ng V."/>
            <person name="Clum A."/>
            <person name="Ohm R."/>
            <person name="Martin F."/>
            <person name="Silar P."/>
            <person name="Natvig D."/>
            <person name="Lalanne C."/>
            <person name="Gautier V."/>
            <person name="Ament-Velasquez S.L."/>
            <person name="Kruys A."/>
            <person name="Hutchinson M.I."/>
            <person name="Powell A.J."/>
            <person name="Barry K."/>
            <person name="Miller A.N."/>
            <person name="Grigoriev I.V."/>
            <person name="Debuchy R."/>
            <person name="Gladieux P."/>
            <person name="Thoren M.H."/>
            <person name="Johannesson H."/>
        </authorList>
    </citation>
    <scope>NUCLEOTIDE SEQUENCE</scope>
    <source>
        <strain evidence="1">CBS 123565</strain>
    </source>
</reference>
<reference evidence="1" key="1">
    <citation type="journal article" date="2023" name="Mol. Phylogenet. Evol.">
        <title>Genome-scale phylogeny and comparative genomics of the fungal order Sordariales.</title>
        <authorList>
            <person name="Hensen N."/>
            <person name="Bonometti L."/>
            <person name="Westerberg I."/>
            <person name="Brannstrom I.O."/>
            <person name="Guillou S."/>
            <person name="Cros-Aarteil S."/>
            <person name="Calhoun S."/>
            <person name="Haridas S."/>
            <person name="Kuo A."/>
            <person name="Mondo S."/>
            <person name="Pangilinan J."/>
            <person name="Riley R."/>
            <person name="LaButti K."/>
            <person name="Andreopoulos B."/>
            <person name="Lipzen A."/>
            <person name="Chen C."/>
            <person name="Yan M."/>
            <person name="Daum C."/>
            <person name="Ng V."/>
            <person name="Clum A."/>
            <person name="Steindorff A."/>
            <person name="Ohm R.A."/>
            <person name="Martin F."/>
            <person name="Silar P."/>
            <person name="Natvig D.O."/>
            <person name="Lalanne C."/>
            <person name="Gautier V."/>
            <person name="Ament-Velasquez S.L."/>
            <person name="Kruys A."/>
            <person name="Hutchinson M.I."/>
            <person name="Powell A.J."/>
            <person name="Barry K."/>
            <person name="Miller A.N."/>
            <person name="Grigoriev I.V."/>
            <person name="Debuchy R."/>
            <person name="Gladieux P."/>
            <person name="Hiltunen Thoren M."/>
            <person name="Johannesson H."/>
        </authorList>
    </citation>
    <scope>NUCLEOTIDE SEQUENCE</scope>
    <source>
        <strain evidence="1">CBS 123565</strain>
    </source>
</reference>
<dbReference type="EMBL" id="MU853409">
    <property type="protein sequence ID" value="KAK4134256.1"/>
    <property type="molecule type" value="Genomic_DNA"/>
</dbReference>
<accession>A0AAN6ZDX7</accession>
<sequence length="201" mass="22291">MSRAMNCSLLQYIHTMQYVRLICVSSRCLAALRRQPMTEGGDCGAHHPARCDRHDQGSLDLGRSYKRCMRSHCDSARRGRDTDGTKSLRILHTSYRTLPVHTHGAEGHSFLSRGSCEPDCCSASGRASVLCRYPRFSYIPCVNAADPQCHHTWDLGAFNPWGSVIHAHPPSPEGPASLRLMAVKARFNSTACIRLRPADCP</sequence>
<dbReference type="Proteomes" id="UP001304895">
    <property type="component" value="Unassembled WGS sequence"/>
</dbReference>
<keyword evidence="2" id="KW-1185">Reference proteome</keyword>
<organism evidence="1 2">
    <name type="scientific">Trichocladium antarcticum</name>
    <dbReference type="NCBI Taxonomy" id="1450529"/>
    <lineage>
        <taxon>Eukaryota</taxon>
        <taxon>Fungi</taxon>
        <taxon>Dikarya</taxon>
        <taxon>Ascomycota</taxon>
        <taxon>Pezizomycotina</taxon>
        <taxon>Sordariomycetes</taxon>
        <taxon>Sordariomycetidae</taxon>
        <taxon>Sordariales</taxon>
        <taxon>Chaetomiaceae</taxon>
        <taxon>Trichocladium</taxon>
    </lineage>
</organism>
<evidence type="ECO:0000313" key="2">
    <source>
        <dbReference type="Proteomes" id="UP001304895"/>
    </source>
</evidence>